<dbReference type="GO" id="GO:0004555">
    <property type="term" value="F:alpha,alpha-trehalase activity"/>
    <property type="evidence" value="ECO:0007669"/>
    <property type="project" value="UniProtKB-EC"/>
</dbReference>
<name>A0A915CMS6_9BILA</name>
<evidence type="ECO:0000313" key="9">
    <source>
        <dbReference type="WBParaSite" id="jg10639"/>
    </source>
</evidence>
<evidence type="ECO:0000256" key="3">
    <source>
        <dbReference type="ARBA" id="ARBA00012757"/>
    </source>
</evidence>
<evidence type="ECO:0000313" key="8">
    <source>
        <dbReference type="Proteomes" id="UP000887574"/>
    </source>
</evidence>
<evidence type="ECO:0000256" key="5">
    <source>
        <dbReference type="ARBA" id="ARBA00022801"/>
    </source>
</evidence>
<protein>
    <recommendedName>
        <fullName evidence="4 7">Trehalase</fullName>
        <ecNumber evidence="3 7">3.2.1.28</ecNumber>
    </recommendedName>
    <alternativeName>
        <fullName evidence="7">Alpha-trehalose glucohydrolase</fullName>
    </alternativeName>
</protein>
<dbReference type="Proteomes" id="UP000887574">
    <property type="component" value="Unplaced"/>
</dbReference>
<evidence type="ECO:0000256" key="2">
    <source>
        <dbReference type="ARBA" id="ARBA00005615"/>
    </source>
</evidence>
<dbReference type="EC" id="3.2.1.28" evidence="3 7"/>
<dbReference type="AlphaFoldDB" id="A0A915CMS6"/>
<organism evidence="8 9">
    <name type="scientific">Ditylenchus dipsaci</name>
    <dbReference type="NCBI Taxonomy" id="166011"/>
    <lineage>
        <taxon>Eukaryota</taxon>
        <taxon>Metazoa</taxon>
        <taxon>Ecdysozoa</taxon>
        <taxon>Nematoda</taxon>
        <taxon>Chromadorea</taxon>
        <taxon>Rhabditida</taxon>
        <taxon>Tylenchina</taxon>
        <taxon>Tylenchomorpha</taxon>
        <taxon>Sphaerularioidea</taxon>
        <taxon>Anguinidae</taxon>
        <taxon>Anguininae</taxon>
        <taxon>Ditylenchus</taxon>
    </lineage>
</organism>
<sequence length="387" mass="44688">MVNKYGFVPNGGRVYYLRRSQPPLLTAILYEYYEATHDIEFIRSVLPTLERVNHKLVVNNRLVTKLGARVLGHKRAVKVEKGGQMHDLYQYRTESNVPRPESYREDITLTKQLTKTSDKRQVWRDIASAAESGWDFSSRWLNDSSKLSSIQTTSIVPVDLNAFMCWNFNILSYLFDEIDDMDKSLHYQKRYNSFLIDFQRVFYVKNASGCYSLFTRCYHSINLAQSENIFNRMEELGVFNFAGGIPTSLNKDSGQQWDYPNGWPPLNHMIIEGLRRSENPIMQQKAFWLAEKWVLSNYRVYKDTRGKMGEYNVQTGFGWTNGVILDLLVIYSDRMHFLGLAENPDGVAEDVINNPEPSTIPPRLLIPVGKSEDGDNEGVVNSMVKTW</sequence>
<proteinExistence type="inferred from homology"/>
<dbReference type="Gene3D" id="1.50.10.10">
    <property type="match status" value="1"/>
</dbReference>
<dbReference type="PANTHER" id="PTHR23403:SF1">
    <property type="entry name" value="TREHALASE"/>
    <property type="match status" value="1"/>
</dbReference>
<dbReference type="PRINTS" id="PR00744">
    <property type="entry name" value="GLHYDRLASE37"/>
</dbReference>
<dbReference type="InterPro" id="IPR008928">
    <property type="entry name" value="6-hairpin_glycosidase_sf"/>
</dbReference>
<dbReference type="InterPro" id="IPR018232">
    <property type="entry name" value="Glyco_hydro_37_CS"/>
</dbReference>
<evidence type="ECO:0000256" key="1">
    <source>
        <dbReference type="ARBA" id="ARBA00001576"/>
    </source>
</evidence>
<evidence type="ECO:0000256" key="4">
    <source>
        <dbReference type="ARBA" id="ARBA00019905"/>
    </source>
</evidence>
<keyword evidence="5 7" id="KW-0378">Hydrolase</keyword>
<dbReference type="PANTHER" id="PTHR23403">
    <property type="entry name" value="TREHALASE"/>
    <property type="match status" value="1"/>
</dbReference>
<dbReference type="PROSITE" id="PS00928">
    <property type="entry name" value="TREHALASE_2"/>
    <property type="match status" value="1"/>
</dbReference>
<dbReference type="InterPro" id="IPR001661">
    <property type="entry name" value="Glyco_hydro_37"/>
</dbReference>
<accession>A0A915CMS6</accession>
<dbReference type="InterPro" id="IPR012341">
    <property type="entry name" value="6hp_glycosidase-like_sf"/>
</dbReference>
<dbReference type="Pfam" id="PF01204">
    <property type="entry name" value="Trehalase"/>
    <property type="match status" value="2"/>
</dbReference>
<comment type="catalytic activity">
    <reaction evidence="1 7">
        <text>alpha,alpha-trehalose + H2O = alpha-D-glucose + beta-D-glucose</text>
        <dbReference type="Rhea" id="RHEA:32675"/>
        <dbReference type="ChEBI" id="CHEBI:15377"/>
        <dbReference type="ChEBI" id="CHEBI:15903"/>
        <dbReference type="ChEBI" id="CHEBI:16551"/>
        <dbReference type="ChEBI" id="CHEBI:17925"/>
        <dbReference type="EC" id="3.2.1.28"/>
    </reaction>
</comment>
<dbReference type="WBParaSite" id="jg10639">
    <property type="protein sequence ID" value="jg10639"/>
    <property type="gene ID" value="jg10639"/>
</dbReference>
<evidence type="ECO:0000256" key="6">
    <source>
        <dbReference type="ARBA" id="ARBA00023295"/>
    </source>
</evidence>
<reference evidence="9" key="1">
    <citation type="submission" date="2022-11" db="UniProtKB">
        <authorList>
            <consortium name="WormBaseParasite"/>
        </authorList>
    </citation>
    <scope>IDENTIFICATION</scope>
</reference>
<evidence type="ECO:0000256" key="7">
    <source>
        <dbReference type="RuleBase" id="RU361180"/>
    </source>
</evidence>
<keyword evidence="6 7" id="KW-0326">Glycosidase</keyword>
<comment type="similarity">
    <text evidence="2 7">Belongs to the glycosyl hydrolase 37 family.</text>
</comment>
<keyword evidence="8" id="KW-1185">Reference proteome</keyword>
<dbReference type="GO" id="GO:0005993">
    <property type="term" value="P:trehalose catabolic process"/>
    <property type="evidence" value="ECO:0007669"/>
    <property type="project" value="TreeGrafter"/>
</dbReference>
<dbReference type="SUPFAM" id="SSF48208">
    <property type="entry name" value="Six-hairpin glycosidases"/>
    <property type="match status" value="1"/>
</dbReference>